<reference evidence="1 2" key="1">
    <citation type="submission" date="2018-06" db="EMBL/GenBank/DDBJ databases">
        <title>Comparative genomics reveals the genomic features of Rhizophagus irregularis, R. cerebriforme, R. diaphanum and Gigaspora rosea, and their symbiotic lifestyle signature.</title>
        <authorList>
            <person name="Morin E."/>
            <person name="San Clemente H."/>
            <person name="Chen E.C.H."/>
            <person name="De La Providencia I."/>
            <person name="Hainaut M."/>
            <person name="Kuo A."/>
            <person name="Kohler A."/>
            <person name="Murat C."/>
            <person name="Tang N."/>
            <person name="Roy S."/>
            <person name="Loubradou J."/>
            <person name="Henrissat B."/>
            <person name="Grigoriev I.V."/>
            <person name="Corradi N."/>
            <person name="Roux C."/>
            <person name="Martin F.M."/>
        </authorList>
    </citation>
    <scope>NUCLEOTIDE SEQUENCE [LARGE SCALE GENOMIC DNA]</scope>
    <source>
        <strain evidence="1 2">DAOM 194757</strain>
    </source>
</reference>
<organism evidence="1 2">
    <name type="scientific">Gigaspora rosea</name>
    <dbReference type="NCBI Taxonomy" id="44941"/>
    <lineage>
        <taxon>Eukaryota</taxon>
        <taxon>Fungi</taxon>
        <taxon>Fungi incertae sedis</taxon>
        <taxon>Mucoromycota</taxon>
        <taxon>Glomeromycotina</taxon>
        <taxon>Glomeromycetes</taxon>
        <taxon>Diversisporales</taxon>
        <taxon>Gigasporaceae</taxon>
        <taxon>Gigaspora</taxon>
    </lineage>
</organism>
<keyword evidence="2" id="KW-1185">Reference proteome</keyword>
<dbReference type="EMBL" id="QKWP01003429">
    <property type="protein sequence ID" value="RIB00957.1"/>
    <property type="molecule type" value="Genomic_DNA"/>
</dbReference>
<dbReference type="OrthoDB" id="2438105at2759"/>
<evidence type="ECO:0000313" key="2">
    <source>
        <dbReference type="Proteomes" id="UP000266673"/>
    </source>
</evidence>
<proteinExistence type="predicted"/>
<accession>A0A397TW65</accession>
<dbReference type="Proteomes" id="UP000266673">
    <property type="component" value="Unassembled WGS sequence"/>
</dbReference>
<name>A0A397TW65_9GLOM</name>
<evidence type="ECO:0000313" key="1">
    <source>
        <dbReference type="EMBL" id="RIB00957.1"/>
    </source>
</evidence>
<protein>
    <submittedName>
        <fullName evidence="1">Uncharacterized protein</fullName>
    </submittedName>
</protein>
<gene>
    <name evidence="1" type="ORF">C2G38_2150669</name>
</gene>
<comment type="caution">
    <text evidence="1">The sequence shown here is derived from an EMBL/GenBank/DDBJ whole genome shotgun (WGS) entry which is preliminary data.</text>
</comment>
<sequence length="281" mass="32821">MVDESTRDQQKIFALCIIFWNLKNNKQDFRVLEMKDLANCSGKLVAQAIHDTLSHYQINFQQCHICVSDNTNYMSDKTGELPSAKGIRSSSKVLDCWLHLPLSVCRLGGKYEREFARSFAYIVLGMPWLSVPSLRELCYMKFIELDIKHSVFNDFGLSDALKDPMFNYEFYEFIQEKKSLNQLFKLFDFVKNRIWYIVIHQQQLEGIFNKWNLKTHPNMTSDLQQSKLRLSSMALKEIGDNSSDLTELRIKKHQQIKSASKQSLEKENLDGNELEKNEVII</sequence>
<dbReference type="AlphaFoldDB" id="A0A397TW65"/>